<feature type="transmembrane region" description="Helical" evidence="2">
    <location>
        <begin position="315"/>
        <end position="338"/>
    </location>
</feature>
<evidence type="ECO:0000256" key="3">
    <source>
        <dbReference type="SAM" id="SignalP"/>
    </source>
</evidence>
<protein>
    <recommendedName>
        <fullName evidence="6">Carbohydrate esterase family 16 protein</fullName>
    </recommendedName>
</protein>
<dbReference type="CDD" id="cd01846">
    <property type="entry name" value="fatty_acyltransferase_like"/>
    <property type="match status" value="1"/>
</dbReference>
<dbReference type="EMBL" id="JANIEX010000518">
    <property type="protein sequence ID" value="KAJ3566034.1"/>
    <property type="molecule type" value="Genomic_DNA"/>
</dbReference>
<organism evidence="4 5">
    <name type="scientific">Leucocoprinus birnbaumii</name>
    <dbReference type="NCBI Taxonomy" id="56174"/>
    <lineage>
        <taxon>Eukaryota</taxon>
        <taxon>Fungi</taxon>
        <taxon>Dikarya</taxon>
        <taxon>Basidiomycota</taxon>
        <taxon>Agaricomycotina</taxon>
        <taxon>Agaricomycetes</taxon>
        <taxon>Agaricomycetidae</taxon>
        <taxon>Agaricales</taxon>
        <taxon>Agaricineae</taxon>
        <taxon>Agaricaceae</taxon>
        <taxon>Leucocoprinus</taxon>
    </lineage>
</organism>
<keyword evidence="2" id="KW-0812">Transmembrane</keyword>
<keyword evidence="3" id="KW-0732">Signal</keyword>
<keyword evidence="1" id="KW-0378">Hydrolase</keyword>
<dbReference type="PANTHER" id="PTHR45648">
    <property type="entry name" value="GDSL LIPASE/ACYLHYDROLASE FAMILY PROTEIN (AFU_ORTHOLOGUE AFUA_4G14700)"/>
    <property type="match status" value="1"/>
</dbReference>
<evidence type="ECO:0000313" key="4">
    <source>
        <dbReference type="EMBL" id="KAJ3566034.1"/>
    </source>
</evidence>
<dbReference type="Pfam" id="PF00657">
    <property type="entry name" value="Lipase_GDSL"/>
    <property type="match status" value="1"/>
</dbReference>
<name>A0AAD5YP97_9AGAR</name>
<feature type="signal peptide" evidence="3">
    <location>
        <begin position="1"/>
        <end position="16"/>
    </location>
</feature>
<dbReference type="GO" id="GO:0016788">
    <property type="term" value="F:hydrolase activity, acting on ester bonds"/>
    <property type="evidence" value="ECO:0007669"/>
    <property type="project" value="InterPro"/>
</dbReference>
<keyword evidence="2" id="KW-1133">Transmembrane helix</keyword>
<dbReference type="AlphaFoldDB" id="A0AAD5YP97"/>
<dbReference type="PANTHER" id="PTHR45648:SF85">
    <property type="entry name" value="A, PUTATIVE (AFU_ORTHOLOGUE AFUA_2G10760)-RELATED"/>
    <property type="match status" value="1"/>
</dbReference>
<dbReference type="InterPro" id="IPR051058">
    <property type="entry name" value="GDSL_Est/Lipase"/>
</dbReference>
<evidence type="ECO:0000313" key="5">
    <source>
        <dbReference type="Proteomes" id="UP001213000"/>
    </source>
</evidence>
<dbReference type="InterPro" id="IPR036514">
    <property type="entry name" value="SGNH_hydro_sf"/>
</dbReference>
<dbReference type="Proteomes" id="UP001213000">
    <property type="component" value="Unassembled WGS sequence"/>
</dbReference>
<gene>
    <name evidence="4" type="ORF">NP233_g7254</name>
</gene>
<evidence type="ECO:0008006" key="6">
    <source>
        <dbReference type="Google" id="ProtNLM"/>
    </source>
</evidence>
<dbReference type="SUPFAM" id="SSF52266">
    <property type="entry name" value="SGNH hydrolase"/>
    <property type="match status" value="1"/>
</dbReference>
<evidence type="ECO:0000256" key="2">
    <source>
        <dbReference type="SAM" id="Phobius"/>
    </source>
</evidence>
<keyword evidence="2" id="KW-0472">Membrane</keyword>
<dbReference type="InterPro" id="IPR001087">
    <property type="entry name" value="GDSL"/>
</dbReference>
<dbReference type="Gene3D" id="3.40.50.1110">
    <property type="entry name" value="SGNH hydrolase"/>
    <property type="match status" value="2"/>
</dbReference>
<sequence length="645" mass="72329">MLSALIFLLLSSTVSSAPLPSSNTASFDWNKINYVYAFGDSYSFIPGTFGESGFRQVFKTFHRFSFTPRQLYTDEIIPNRSSSGGSNWLQYLTECFVGLPAECPRQIWGFAHGGSDIDGALLPTAHDTGLQMSDQVRQWLEYGSYVLPKPAGQTLTTWWAGINDCTHMLNNETITDHDAFLDKTMESYFRLVSVAARNGLKTHLFLTVPPVDRSQFAETVRGGPQAYKEAINLFNDKLVARVAKYTKDNPEQTILSFNAAAFFTNILDHPQQFGFNDTKDFCSDCEDQEAFFWHNVEHPTDHVHRLLAKAIEGPFIAMNCILAILYPILCTLLASLAVNARRFSWNNIKYVYAFGDSYSFVQGTKGHANFSFIGDNLSPEFTPQDLLTNQIIPRNVSKFLTKKKEVAEWGRQALRAQIGLPLHHDFTIPLVDQVAQWVTYGSTVIPHPQDQTLTTWWIGINDTGDSNRNASIANFTTFWETEMRSYFKAVDLASSHGLNTHLFLNVPPEERSPGSLGDPGQLKDHINLFNSVLENHITQFANSHPGKCSPKPLSLPQYIQDDVIINATDAPCFLDNPAEFGFSDVTGFCTCADPAGYFWYTEMHTLIIPSRRALDELILDTGHPTQRVHQLLAEAVKDQLLSVGD</sequence>
<comment type="caution">
    <text evidence="4">The sequence shown here is derived from an EMBL/GenBank/DDBJ whole genome shotgun (WGS) entry which is preliminary data.</text>
</comment>
<keyword evidence="5" id="KW-1185">Reference proteome</keyword>
<feature type="chain" id="PRO_5042156211" description="Carbohydrate esterase family 16 protein" evidence="3">
    <location>
        <begin position="17"/>
        <end position="645"/>
    </location>
</feature>
<reference evidence="4" key="1">
    <citation type="submission" date="2022-07" db="EMBL/GenBank/DDBJ databases">
        <title>Genome Sequence of Leucocoprinus birnbaumii.</title>
        <authorList>
            <person name="Buettner E."/>
        </authorList>
    </citation>
    <scope>NUCLEOTIDE SEQUENCE</scope>
    <source>
        <strain evidence="4">VT141</strain>
    </source>
</reference>
<evidence type="ECO:0000256" key="1">
    <source>
        <dbReference type="ARBA" id="ARBA00022801"/>
    </source>
</evidence>
<proteinExistence type="predicted"/>
<accession>A0AAD5YP97</accession>